<evidence type="ECO:0000256" key="1">
    <source>
        <dbReference type="SAM" id="MobiDB-lite"/>
    </source>
</evidence>
<dbReference type="OrthoDB" id="64477at2759"/>
<feature type="compositionally biased region" description="Basic and acidic residues" evidence="1">
    <location>
        <begin position="1"/>
        <end position="15"/>
    </location>
</feature>
<gene>
    <name evidence="3" type="ORF">AAL_04147</name>
</gene>
<dbReference type="GO" id="GO:0016747">
    <property type="term" value="F:acyltransferase activity, transferring groups other than amino-acyl groups"/>
    <property type="evidence" value="ECO:0007669"/>
    <property type="project" value="InterPro"/>
</dbReference>
<dbReference type="Proteomes" id="UP000078544">
    <property type="component" value="Unassembled WGS sequence"/>
</dbReference>
<feature type="domain" description="N-acetyltransferase" evidence="2">
    <location>
        <begin position="30"/>
        <end position="204"/>
    </location>
</feature>
<organism evidence="3 4">
    <name type="scientific">Moelleriella libera RCEF 2490</name>
    <dbReference type="NCBI Taxonomy" id="1081109"/>
    <lineage>
        <taxon>Eukaryota</taxon>
        <taxon>Fungi</taxon>
        <taxon>Dikarya</taxon>
        <taxon>Ascomycota</taxon>
        <taxon>Pezizomycotina</taxon>
        <taxon>Sordariomycetes</taxon>
        <taxon>Hypocreomycetidae</taxon>
        <taxon>Hypocreales</taxon>
        <taxon>Clavicipitaceae</taxon>
        <taxon>Moelleriella</taxon>
    </lineage>
</organism>
<dbReference type="PANTHER" id="PTHR43415">
    <property type="entry name" value="SPERMIDINE N(1)-ACETYLTRANSFERASE"/>
    <property type="match status" value="1"/>
</dbReference>
<evidence type="ECO:0000313" key="4">
    <source>
        <dbReference type="Proteomes" id="UP000078544"/>
    </source>
</evidence>
<dbReference type="PROSITE" id="PS51186">
    <property type="entry name" value="GNAT"/>
    <property type="match status" value="1"/>
</dbReference>
<evidence type="ECO:0000313" key="3">
    <source>
        <dbReference type="EMBL" id="KZZ95851.1"/>
    </source>
</evidence>
<feature type="region of interest" description="Disordered" evidence="1">
    <location>
        <begin position="1"/>
        <end position="20"/>
    </location>
</feature>
<reference evidence="3 4" key="1">
    <citation type="journal article" date="2016" name="Genome Biol. Evol.">
        <title>Divergent and convergent evolution of fungal pathogenicity.</title>
        <authorList>
            <person name="Shang Y."/>
            <person name="Xiao G."/>
            <person name="Zheng P."/>
            <person name="Cen K."/>
            <person name="Zhan S."/>
            <person name="Wang C."/>
        </authorList>
    </citation>
    <scope>NUCLEOTIDE SEQUENCE [LARGE SCALE GENOMIC DNA]</scope>
    <source>
        <strain evidence="3 4">RCEF 2490</strain>
    </source>
</reference>
<keyword evidence="4" id="KW-1185">Reference proteome</keyword>
<name>A0A168BWW6_9HYPO</name>
<dbReference type="InterPro" id="IPR016181">
    <property type="entry name" value="Acyl_CoA_acyltransferase"/>
</dbReference>
<dbReference type="PANTHER" id="PTHR43415:SF3">
    <property type="entry name" value="GNAT-FAMILY ACETYLTRANSFERASE"/>
    <property type="match status" value="1"/>
</dbReference>
<dbReference type="InterPro" id="IPR000182">
    <property type="entry name" value="GNAT_dom"/>
</dbReference>
<accession>A0A168BWW6</accession>
<sequence length="224" mass="25990">MTESDHSDYSSDPDHFYSSSEQHRFRSSSFQYTAFNASDKDQVYNFLMKDPEILLSHGSTRWQPFNRDFTDKLCDDLVENTDLLVWIYRLPLYDGDNGEPPVGILFLKTLENSNMLYRGSAEIGVVISAHLRGMGYATEAVEWAIHWAFHMAGLHRVEIKLPEWNDGAKKFFKTIGFLEEGRRRKVLFRGDKIWDEVHMGLLMGEWALRRQELSLSSYCDQGCS</sequence>
<dbReference type="Gene3D" id="3.40.630.30">
    <property type="match status" value="1"/>
</dbReference>
<dbReference type="EMBL" id="AZGY01000008">
    <property type="protein sequence ID" value="KZZ95851.1"/>
    <property type="molecule type" value="Genomic_DNA"/>
</dbReference>
<dbReference type="Pfam" id="PF13302">
    <property type="entry name" value="Acetyltransf_3"/>
    <property type="match status" value="1"/>
</dbReference>
<proteinExistence type="predicted"/>
<dbReference type="SUPFAM" id="SSF55729">
    <property type="entry name" value="Acyl-CoA N-acyltransferases (Nat)"/>
    <property type="match status" value="1"/>
</dbReference>
<dbReference type="AlphaFoldDB" id="A0A168BWW6"/>
<keyword evidence="3" id="KW-0012">Acyltransferase</keyword>
<evidence type="ECO:0000259" key="2">
    <source>
        <dbReference type="PROSITE" id="PS51186"/>
    </source>
</evidence>
<protein>
    <submittedName>
        <fullName evidence="3">Acyl-CoA N-acyltransferase</fullName>
    </submittedName>
</protein>
<comment type="caution">
    <text evidence="3">The sequence shown here is derived from an EMBL/GenBank/DDBJ whole genome shotgun (WGS) entry which is preliminary data.</text>
</comment>
<keyword evidence="3" id="KW-0808">Transferase</keyword>